<reference evidence="8" key="3">
    <citation type="submission" date="2020-12" db="UniProtKB">
        <authorList>
            <consortium name="EnsemblPlants"/>
        </authorList>
    </citation>
    <scope>IDENTIFICATION</scope>
</reference>
<keyword evidence="5" id="KW-0812">Transmembrane</keyword>
<reference evidence="7 9" key="1">
    <citation type="journal article" date="2008" name="Science">
        <title>The Physcomitrella genome reveals evolutionary insights into the conquest of land by plants.</title>
        <authorList>
            <person name="Rensing S."/>
            <person name="Lang D."/>
            <person name="Zimmer A."/>
            <person name="Terry A."/>
            <person name="Salamov A."/>
            <person name="Shapiro H."/>
            <person name="Nishiyama T."/>
            <person name="Perroud P.-F."/>
            <person name="Lindquist E."/>
            <person name="Kamisugi Y."/>
            <person name="Tanahashi T."/>
            <person name="Sakakibara K."/>
            <person name="Fujita T."/>
            <person name="Oishi K."/>
            <person name="Shin-I T."/>
            <person name="Kuroki Y."/>
            <person name="Toyoda A."/>
            <person name="Suzuki Y."/>
            <person name="Hashimoto A."/>
            <person name="Yamaguchi K."/>
            <person name="Sugano A."/>
            <person name="Kohara Y."/>
            <person name="Fujiyama A."/>
            <person name="Anterola A."/>
            <person name="Aoki S."/>
            <person name="Ashton N."/>
            <person name="Barbazuk W.B."/>
            <person name="Barker E."/>
            <person name="Bennetzen J."/>
            <person name="Bezanilla M."/>
            <person name="Blankenship R."/>
            <person name="Cho S.H."/>
            <person name="Dutcher S."/>
            <person name="Estelle M."/>
            <person name="Fawcett J.A."/>
            <person name="Gundlach H."/>
            <person name="Hanada K."/>
            <person name="Heyl A."/>
            <person name="Hicks K.A."/>
            <person name="Hugh J."/>
            <person name="Lohr M."/>
            <person name="Mayer K."/>
            <person name="Melkozernov A."/>
            <person name="Murata T."/>
            <person name="Nelson D."/>
            <person name="Pils B."/>
            <person name="Prigge M."/>
            <person name="Reiss B."/>
            <person name="Renner T."/>
            <person name="Rombauts S."/>
            <person name="Rushton P."/>
            <person name="Sanderfoot A."/>
            <person name="Schween G."/>
            <person name="Shiu S.-H."/>
            <person name="Stueber K."/>
            <person name="Theodoulou F.L."/>
            <person name="Tu H."/>
            <person name="Van de Peer Y."/>
            <person name="Verrier P.J."/>
            <person name="Waters E."/>
            <person name="Wood A."/>
            <person name="Yang L."/>
            <person name="Cove D."/>
            <person name="Cuming A."/>
            <person name="Hasebe M."/>
            <person name="Lucas S."/>
            <person name="Mishler D.B."/>
            <person name="Reski R."/>
            <person name="Grigoriev I."/>
            <person name="Quatrano R.S."/>
            <person name="Boore J.L."/>
        </authorList>
    </citation>
    <scope>NUCLEOTIDE SEQUENCE [LARGE SCALE GENOMIC DNA]</scope>
    <source>
        <strain evidence="8 9">cv. Gransden 2004</strain>
    </source>
</reference>
<dbReference type="InterPro" id="IPR036093">
    <property type="entry name" value="NAC_dom_sf"/>
</dbReference>
<dbReference type="Gramene" id="Pp3c20_18130V3.1">
    <property type="protein sequence ID" value="Pp3c20_18130V3.1"/>
    <property type="gene ID" value="Pp3c20_18130"/>
</dbReference>
<evidence type="ECO:0000256" key="3">
    <source>
        <dbReference type="ARBA" id="ARBA00023242"/>
    </source>
</evidence>
<keyword evidence="2" id="KW-0804">Transcription</keyword>
<dbReference type="Proteomes" id="UP000006727">
    <property type="component" value="Chromosome 20"/>
</dbReference>
<dbReference type="InterPro" id="IPR003441">
    <property type="entry name" value="NAC-dom"/>
</dbReference>
<dbReference type="EMBL" id="ABEU02000020">
    <property type="protein sequence ID" value="PNR33347.1"/>
    <property type="molecule type" value="Genomic_DNA"/>
</dbReference>
<evidence type="ECO:0000259" key="6">
    <source>
        <dbReference type="PROSITE" id="PS51005"/>
    </source>
</evidence>
<keyword evidence="3" id="KW-0539">Nucleus</keyword>
<organism evidence="7">
    <name type="scientific">Physcomitrium patens</name>
    <name type="common">Spreading-leaved earth moss</name>
    <name type="synonym">Physcomitrella patens</name>
    <dbReference type="NCBI Taxonomy" id="3218"/>
    <lineage>
        <taxon>Eukaryota</taxon>
        <taxon>Viridiplantae</taxon>
        <taxon>Streptophyta</taxon>
        <taxon>Embryophyta</taxon>
        <taxon>Bryophyta</taxon>
        <taxon>Bryophytina</taxon>
        <taxon>Bryopsida</taxon>
        <taxon>Funariidae</taxon>
        <taxon>Funariales</taxon>
        <taxon>Funariaceae</taxon>
        <taxon>Physcomitrium</taxon>
    </lineage>
</organism>
<feature type="region of interest" description="Disordered" evidence="4">
    <location>
        <begin position="372"/>
        <end position="393"/>
    </location>
</feature>
<evidence type="ECO:0000256" key="5">
    <source>
        <dbReference type="SAM" id="Phobius"/>
    </source>
</evidence>
<dbReference type="Gene3D" id="2.170.150.80">
    <property type="entry name" value="NAC domain"/>
    <property type="match status" value="1"/>
</dbReference>
<dbReference type="GO" id="GO:0003677">
    <property type="term" value="F:DNA binding"/>
    <property type="evidence" value="ECO:0007669"/>
    <property type="project" value="InterPro"/>
</dbReference>
<accession>A0A2K1IVP3</accession>
<feature type="domain" description="NAC" evidence="6">
    <location>
        <begin position="6"/>
        <end position="153"/>
    </location>
</feature>
<dbReference type="GO" id="GO:0006355">
    <property type="term" value="P:regulation of DNA-templated transcription"/>
    <property type="evidence" value="ECO:0007669"/>
    <property type="project" value="InterPro"/>
</dbReference>
<feature type="transmembrane region" description="Helical" evidence="5">
    <location>
        <begin position="601"/>
        <end position="619"/>
    </location>
</feature>
<evidence type="ECO:0000313" key="7">
    <source>
        <dbReference type="EMBL" id="PNR33347.1"/>
    </source>
</evidence>
<dbReference type="PROSITE" id="PS51005">
    <property type="entry name" value="NAC"/>
    <property type="match status" value="1"/>
</dbReference>
<sequence length="635" mass="70509">MSTHSRSPGWRFHPTDAEIMGLYLKKQIRGESIQDNPIVVVDLYSVEPWDLPVEPGGSDQERYFYIARHKKSPKGCRTNRATERGYWKSTGKDRFVQSQYSRGMKKTLVYYIGRAPNGQRTDWVMHEYRMADEVYENLRGEQVPYVLVRVFKKNGPGPNNGARYGGPFIEEPWTPPQDSAKPSSGVLEEAQFEEPGELPGECPDVRGNMSDFLDEESVTPRCASTGDIQSIFHEMPGVGDVGGEDDGITVEDVFGTEQSRVATVNENWREEVINSDVMIDNNVMASLIDLEFDDDDIDLESGLISPHVGSVGDISIDDYLEMDDLIVPNEESIVPESSQIQLLPRSTSTTVQLNPQGDISRRIRLARRQASYSQSVDLSDPAPSAPELPSRSFHRSSSSSAFAEFFAEDATPILDQHGPSQELFIDSGLVDYGALPDPVEDYWSNAAGVQLWVSNADQLQSIAQGAQSQSDEPPTIDSRAHDLVAPELTPAASPQAEYSLERLSWRSYLLPSGITTPMRIRPASARSTSEPIIGALKFPCLKLREFSCVEVAAMDCVEGKLHQGVLSGIMKPCIDGNEQQGWVQCSKRHPQRQVVKGSRSGFVFACMLGVVSSLIWFFLMQGSWRIVKLVFSVIL</sequence>
<dbReference type="AlphaFoldDB" id="A0A2K1IVP3"/>
<keyword evidence="9" id="KW-1185">Reference proteome</keyword>
<gene>
    <name evidence="8" type="primary">LOC112273276</name>
    <name evidence="7" type="ORF">PHYPA_025290</name>
</gene>
<dbReference type="SUPFAM" id="SSF101941">
    <property type="entry name" value="NAC domain"/>
    <property type="match status" value="1"/>
</dbReference>
<dbReference type="Pfam" id="PF02365">
    <property type="entry name" value="NAM"/>
    <property type="match status" value="1"/>
</dbReference>
<evidence type="ECO:0000256" key="1">
    <source>
        <dbReference type="ARBA" id="ARBA00023015"/>
    </source>
</evidence>
<name>A0A2K1IVP3_PHYPA</name>
<dbReference type="FunCoup" id="A0A2K1IVP3">
    <property type="interactions" value="3086"/>
</dbReference>
<dbReference type="PANTHER" id="PTHR31744:SF210">
    <property type="entry name" value="NAC DOMAIN-CONTAINING PROTEIN 86-LIKE"/>
    <property type="match status" value="1"/>
</dbReference>
<keyword evidence="5" id="KW-1133">Transmembrane helix</keyword>
<evidence type="ECO:0000256" key="2">
    <source>
        <dbReference type="ARBA" id="ARBA00023163"/>
    </source>
</evidence>
<dbReference type="PaxDb" id="3218-PP1S44_300V6.1"/>
<dbReference type="Gramene" id="Pp3c20_18130V3.2">
    <property type="protein sequence ID" value="Pp3c20_18130V3.2"/>
    <property type="gene ID" value="Pp3c20_18130"/>
</dbReference>
<evidence type="ECO:0000313" key="9">
    <source>
        <dbReference type="Proteomes" id="UP000006727"/>
    </source>
</evidence>
<dbReference type="EnsemblPlants" id="Pp3c20_18130V3.1">
    <property type="protein sequence ID" value="Pp3c20_18130V3.1"/>
    <property type="gene ID" value="Pp3c20_18130"/>
</dbReference>
<keyword evidence="5" id="KW-0472">Membrane</keyword>
<evidence type="ECO:0000256" key="4">
    <source>
        <dbReference type="SAM" id="MobiDB-lite"/>
    </source>
</evidence>
<keyword evidence="1" id="KW-0805">Transcription regulation</keyword>
<feature type="region of interest" description="Disordered" evidence="4">
    <location>
        <begin position="156"/>
        <end position="210"/>
    </location>
</feature>
<reference evidence="7 9" key="2">
    <citation type="journal article" date="2018" name="Plant J.">
        <title>The Physcomitrella patens chromosome-scale assembly reveals moss genome structure and evolution.</title>
        <authorList>
            <person name="Lang D."/>
            <person name="Ullrich K.K."/>
            <person name="Murat F."/>
            <person name="Fuchs J."/>
            <person name="Jenkins J."/>
            <person name="Haas F.B."/>
            <person name="Piednoel M."/>
            <person name="Gundlach H."/>
            <person name="Van Bel M."/>
            <person name="Meyberg R."/>
            <person name="Vives C."/>
            <person name="Morata J."/>
            <person name="Symeonidi A."/>
            <person name="Hiss M."/>
            <person name="Muchero W."/>
            <person name="Kamisugi Y."/>
            <person name="Saleh O."/>
            <person name="Blanc G."/>
            <person name="Decker E.L."/>
            <person name="van Gessel N."/>
            <person name="Grimwood J."/>
            <person name="Hayes R.D."/>
            <person name="Graham S.W."/>
            <person name="Gunter L.E."/>
            <person name="McDaniel S.F."/>
            <person name="Hoernstein S.N.W."/>
            <person name="Larsson A."/>
            <person name="Li F.W."/>
            <person name="Perroud P.F."/>
            <person name="Phillips J."/>
            <person name="Ranjan P."/>
            <person name="Rokshar D.S."/>
            <person name="Rothfels C.J."/>
            <person name="Schneider L."/>
            <person name="Shu S."/>
            <person name="Stevenson D.W."/>
            <person name="Thummler F."/>
            <person name="Tillich M."/>
            <person name="Villarreal Aguilar J.C."/>
            <person name="Widiez T."/>
            <person name="Wong G.K."/>
            <person name="Wymore A."/>
            <person name="Zhang Y."/>
            <person name="Zimmer A.D."/>
            <person name="Quatrano R.S."/>
            <person name="Mayer K.F.X."/>
            <person name="Goodstein D."/>
            <person name="Casacuberta J.M."/>
            <person name="Vandepoele K."/>
            <person name="Reski R."/>
            <person name="Cuming A.C."/>
            <person name="Tuskan G.A."/>
            <person name="Maumus F."/>
            <person name="Salse J."/>
            <person name="Schmutz J."/>
            <person name="Rensing S.A."/>
        </authorList>
    </citation>
    <scope>NUCLEOTIDE SEQUENCE [LARGE SCALE GENOMIC DNA]</scope>
    <source>
        <strain evidence="8 9">cv. Gransden 2004</strain>
    </source>
</reference>
<evidence type="ECO:0000313" key="8">
    <source>
        <dbReference type="EnsemblPlants" id="Pp3c20_18130V3.1"/>
    </source>
</evidence>
<dbReference type="GeneID" id="112273276"/>
<dbReference type="EnsemblPlants" id="Pp3c20_18130V3.2">
    <property type="protein sequence ID" value="Pp3c20_18130V3.2"/>
    <property type="gene ID" value="Pp3c20_18130"/>
</dbReference>
<dbReference type="OrthoDB" id="1931861at2759"/>
<dbReference type="KEGG" id="ppp:112273276"/>
<protein>
    <recommendedName>
        <fullName evidence="6">NAC domain-containing protein</fullName>
    </recommendedName>
</protein>
<dbReference type="RefSeq" id="XP_024357598.1">
    <property type="nucleotide sequence ID" value="XM_024501830.2"/>
</dbReference>
<proteinExistence type="predicted"/>
<dbReference type="PANTHER" id="PTHR31744">
    <property type="entry name" value="PROTEIN CUP-SHAPED COTYLEDON 2-RELATED"/>
    <property type="match status" value="1"/>
</dbReference>